<protein>
    <submittedName>
        <fullName evidence="2">Uncharacterized protein</fullName>
    </submittedName>
</protein>
<feature type="compositionally biased region" description="Basic residues" evidence="1">
    <location>
        <begin position="125"/>
        <end position="147"/>
    </location>
</feature>
<evidence type="ECO:0000313" key="2">
    <source>
        <dbReference type="EMBL" id="KKN90125.1"/>
    </source>
</evidence>
<feature type="region of interest" description="Disordered" evidence="1">
    <location>
        <begin position="119"/>
        <end position="167"/>
    </location>
</feature>
<sequence length="167" mass="17195">MTSKQTAKTTATTSPTAVWNQLKKWPGKTAGPAPSNALLVKSVALGYRAGAANALAVAMYMRPAGATQNQIAAVCGGPQLNVFRTMVATGAAKIGTRVKAAKETRNIDGKSHTVYKVAVTGGTPKPKKQAATKKQPAKKAPARKRAARKSEAAKVVEALESGSVPAS</sequence>
<reference evidence="2" key="1">
    <citation type="journal article" date="2015" name="Nature">
        <title>Complex archaea that bridge the gap between prokaryotes and eukaryotes.</title>
        <authorList>
            <person name="Spang A."/>
            <person name="Saw J.H."/>
            <person name="Jorgensen S.L."/>
            <person name="Zaremba-Niedzwiedzka K."/>
            <person name="Martijn J."/>
            <person name="Lind A.E."/>
            <person name="van Eijk R."/>
            <person name="Schleper C."/>
            <person name="Guy L."/>
            <person name="Ettema T.J."/>
        </authorList>
    </citation>
    <scope>NUCLEOTIDE SEQUENCE</scope>
</reference>
<proteinExistence type="predicted"/>
<dbReference type="EMBL" id="LAZR01000113">
    <property type="protein sequence ID" value="KKN90125.1"/>
    <property type="molecule type" value="Genomic_DNA"/>
</dbReference>
<accession>A0A0F9UAA4</accession>
<evidence type="ECO:0000256" key="1">
    <source>
        <dbReference type="SAM" id="MobiDB-lite"/>
    </source>
</evidence>
<gene>
    <name evidence="2" type="ORF">LCGC14_0232410</name>
</gene>
<name>A0A0F9UAA4_9ZZZZ</name>
<dbReference type="AlphaFoldDB" id="A0A0F9UAA4"/>
<comment type="caution">
    <text evidence="2">The sequence shown here is derived from an EMBL/GenBank/DDBJ whole genome shotgun (WGS) entry which is preliminary data.</text>
</comment>
<organism evidence="2">
    <name type="scientific">marine sediment metagenome</name>
    <dbReference type="NCBI Taxonomy" id="412755"/>
    <lineage>
        <taxon>unclassified sequences</taxon>
        <taxon>metagenomes</taxon>
        <taxon>ecological metagenomes</taxon>
    </lineage>
</organism>